<dbReference type="KEGG" id="agv:OJF2_13150"/>
<gene>
    <name evidence="2" type="ORF">OJF2_13150</name>
</gene>
<accession>A0A5B9VY46</accession>
<name>A0A5B9VY46_9BACT</name>
<sequence precursor="true">MKRLICTLTAMGLLVFAGALIPTSGAADGPEPIGKIMSKLHKGKKAPMAVLKTQLKSASPEWPVVQKEAETYAKYSADMPKNDPPKGEASSWAKLAKAYAGNAKALEEAAKKEDLAASKAAFGKIGSSCKECHDKHKED</sequence>
<dbReference type="Proteomes" id="UP000324233">
    <property type="component" value="Chromosome"/>
</dbReference>
<dbReference type="AlphaFoldDB" id="A0A5B9VY46"/>
<evidence type="ECO:0000256" key="1">
    <source>
        <dbReference type="SAM" id="SignalP"/>
    </source>
</evidence>
<dbReference type="GO" id="GO:0005506">
    <property type="term" value="F:iron ion binding"/>
    <property type="evidence" value="ECO:0007669"/>
    <property type="project" value="InterPro"/>
</dbReference>
<dbReference type="InterPro" id="IPR015984">
    <property type="entry name" value="Cyt_c_prime_subgr"/>
</dbReference>
<evidence type="ECO:0000313" key="2">
    <source>
        <dbReference type="EMBL" id="QEH32831.1"/>
    </source>
</evidence>
<dbReference type="GO" id="GO:0009055">
    <property type="term" value="F:electron transfer activity"/>
    <property type="evidence" value="ECO:0007669"/>
    <property type="project" value="InterPro"/>
</dbReference>
<dbReference type="Gene3D" id="1.20.120.10">
    <property type="entry name" value="Cytochrome c/b562"/>
    <property type="match status" value="1"/>
</dbReference>
<keyword evidence="1" id="KW-0732">Signal</keyword>
<dbReference type="GO" id="GO:0020037">
    <property type="term" value="F:heme binding"/>
    <property type="evidence" value="ECO:0007669"/>
    <property type="project" value="InterPro"/>
</dbReference>
<dbReference type="SUPFAM" id="SSF47175">
    <property type="entry name" value="Cytochromes"/>
    <property type="match status" value="1"/>
</dbReference>
<evidence type="ECO:0000313" key="3">
    <source>
        <dbReference type="Proteomes" id="UP000324233"/>
    </source>
</evidence>
<dbReference type="GO" id="GO:0022900">
    <property type="term" value="P:electron transport chain"/>
    <property type="evidence" value="ECO:0007669"/>
    <property type="project" value="InterPro"/>
</dbReference>
<dbReference type="PRINTS" id="PR00608">
    <property type="entry name" value="CYTCHROMECII"/>
</dbReference>
<protein>
    <submittedName>
        <fullName evidence="2">Cytochrome C</fullName>
    </submittedName>
</protein>
<dbReference type="Pfam" id="PF01322">
    <property type="entry name" value="Cytochrom_C_2"/>
    <property type="match status" value="1"/>
</dbReference>
<keyword evidence="3" id="KW-1185">Reference proteome</keyword>
<dbReference type="PROSITE" id="PS51009">
    <property type="entry name" value="CYTCII"/>
    <property type="match status" value="1"/>
</dbReference>
<feature type="signal peptide" evidence="1">
    <location>
        <begin position="1"/>
        <end position="26"/>
    </location>
</feature>
<dbReference type="EMBL" id="CP042997">
    <property type="protein sequence ID" value="QEH32831.1"/>
    <property type="molecule type" value="Genomic_DNA"/>
</dbReference>
<feature type="chain" id="PRO_5022879517" evidence="1">
    <location>
        <begin position="27"/>
        <end position="139"/>
    </location>
</feature>
<organism evidence="2 3">
    <name type="scientific">Aquisphaera giovannonii</name>
    <dbReference type="NCBI Taxonomy" id="406548"/>
    <lineage>
        <taxon>Bacteria</taxon>
        <taxon>Pseudomonadati</taxon>
        <taxon>Planctomycetota</taxon>
        <taxon>Planctomycetia</taxon>
        <taxon>Isosphaerales</taxon>
        <taxon>Isosphaeraceae</taxon>
        <taxon>Aquisphaera</taxon>
    </lineage>
</organism>
<proteinExistence type="predicted"/>
<reference evidence="2 3" key="1">
    <citation type="submission" date="2019-08" db="EMBL/GenBank/DDBJ databases">
        <title>Deep-cultivation of Planctomycetes and their phenomic and genomic characterization uncovers novel biology.</title>
        <authorList>
            <person name="Wiegand S."/>
            <person name="Jogler M."/>
            <person name="Boedeker C."/>
            <person name="Pinto D."/>
            <person name="Vollmers J."/>
            <person name="Rivas-Marin E."/>
            <person name="Kohn T."/>
            <person name="Peeters S.H."/>
            <person name="Heuer A."/>
            <person name="Rast P."/>
            <person name="Oberbeckmann S."/>
            <person name="Bunk B."/>
            <person name="Jeske O."/>
            <person name="Meyerdierks A."/>
            <person name="Storesund J.E."/>
            <person name="Kallscheuer N."/>
            <person name="Luecker S."/>
            <person name="Lage O.M."/>
            <person name="Pohl T."/>
            <person name="Merkel B.J."/>
            <person name="Hornburger P."/>
            <person name="Mueller R.-W."/>
            <person name="Bruemmer F."/>
            <person name="Labrenz M."/>
            <person name="Spormann A.M."/>
            <person name="Op den Camp H."/>
            <person name="Overmann J."/>
            <person name="Amann R."/>
            <person name="Jetten M.S.M."/>
            <person name="Mascher T."/>
            <person name="Medema M.H."/>
            <person name="Devos D.P."/>
            <person name="Kaster A.-K."/>
            <person name="Ovreas L."/>
            <person name="Rohde M."/>
            <person name="Galperin M.Y."/>
            <person name="Jogler C."/>
        </authorList>
    </citation>
    <scope>NUCLEOTIDE SEQUENCE [LARGE SCALE GENOMIC DNA]</scope>
    <source>
        <strain evidence="2 3">OJF2</strain>
    </source>
</reference>
<dbReference type="RefSeq" id="WP_168221639.1">
    <property type="nucleotide sequence ID" value="NZ_CP042997.1"/>
</dbReference>
<dbReference type="InterPro" id="IPR002321">
    <property type="entry name" value="Cyt_c_II"/>
</dbReference>
<dbReference type="InterPro" id="IPR010980">
    <property type="entry name" value="Cyt_c/b562"/>
</dbReference>